<dbReference type="OrthoDB" id="8266231at2"/>
<accession>A0A179S7G6</accession>
<protein>
    <submittedName>
        <fullName evidence="2">Uncharacterized protein</fullName>
    </submittedName>
</protein>
<evidence type="ECO:0000313" key="3">
    <source>
        <dbReference type="Proteomes" id="UP000078316"/>
    </source>
</evidence>
<feature type="signal peptide" evidence="1">
    <location>
        <begin position="1"/>
        <end position="23"/>
    </location>
</feature>
<evidence type="ECO:0000256" key="1">
    <source>
        <dbReference type="SAM" id="SignalP"/>
    </source>
</evidence>
<dbReference type="EMBL" id="LWHQ01000043">
    <property type="protein sequence ID" value="OAS20865.1"/>
    <property type="molecule type" value="Genomic_DNA"/>
</dbReference>
<evidence type="ECO:0000313" key="2">
    <source>
        <dbReference type="EMBL" id="OAS20865.1"/>
    </source>
</evidence>
<organism evidence="2 3">
    <name type="scientific">Methylobacterium platani</name>
    <dbReference type="NCBI Taxonomy" id="427683"/>
    <lineage>
        <taxon>Bacteria</taxon>
        <taxon>Pseudomonadati</taxon>
        <taxon>Pseudomonadota</taxon>
        <taxon>Alphaproteobacteria</taxon>
        <taxon>Hyphomicrobiales</taxon>
        <taxon>Methylobacteriaceae</taxon>
        <taxon>Methylobacterium</taxon>
    </lineage>
</organism>
<reference evidence="2 3" key="1">
    <citation type="submission" date="2016-04" db="EMBL/GenBank/DDBJ databases">
        <authorList>
            <person name="Evans L.H."/>
            <person name="Alamgir A."/>
            <person name="Owens N."/>
            <person name="Weber N.D."/>
            <person name="Virtaneva K."/>
            <person name="Barbian K."/>
            <person name="Babar A."/>
            <person name="Rosenke K."/>
        </authorList>
    </citation>
    <scope>NUCLEOTIDE SEQUENCE [LARGE SCALE GENOMIC DNA]</scope>
    <source>
        <strain evidence="2 3">PMB02</strain>
    </source>
</reference>
<feature type="chain" id="PRO_5008105727" evidence="1">
    <location>
        <begin position="24"/>
        <end position="78"/>
    </location>
</feature>
<sequence length="78" mass="8370">MRAIVLGIAATLATAFSLAPASALPVAPGHSVAPVASIEQAQYVTRRVVRRGPRCTVQVTRTRGPFGRVVVRKVRRCF</sequence>
<gene>
    <name evidence="2" type="ORF">A5481_21180</name>
</gene>
<name>A0A179S7G6_9HYPH</name>
<dbReference type="Proteomes" id="UP000078316">
    <property type="component" value="Unassembled WGS sequence"/>
</dbReference>
<proteinExistence type="predicted"/>
<dbReference type="AlphaFoldDB" id="A0A179S7G6"/>
<comment type="caution">
    <text evidence="2">The sequence shown here is derived from an EMBL/GenBank/DDBJ whole genome shotgun (WGS) entry which is preliminary data.</text>
</comment>
<keyword evidence="1" id="KW-0732">Signal</keyword>
<dbReference type="RefSeq" id="WP_048435482.1">
    <property type="nucleotide sequence ID" value="NZ_LWHQ01000043.1"/>
</dbReference>